<dbReference type="EMBL" id="RCMK01000172">
    <property type="protein sequence ID" value="KAG2945848.1"/>
    <property type="molecule type" value="Genomic_DNA"/>
</dbReference>
<dbReference type="PANTHER" id="PTHR37069:SF2">
    <property type="entry name" value="PIGGYBAC TRANSPOSABLE ELEMENT-DERIVED PROTEIN DOMAIN-CONTAINING PROTEIN"/>
    <property type="match status" value="1"/>
</dbReference>
<gene>
    <name evidence="2" type="ORF">PC117_g8121</name>
    <name evidence="3" type="ORF">PC118_g6692</name>
    <name evidence="4" type="ORF">PC129_g7077</name>
</gene>
<dbReference type="Proteomes" id="UP000760860">
    <property type="component" value="Unassembled WGS sequence"/>
</dbReference>
<dbReference type="EMBL" id="RCML01000152">
    <property type="protein sequence ID" value="KAG2988485.1"/>
    <property type="molecule type" value="Genomic_DNA"/>
</dbReference>
<evidence type="ECO:0000313" key="5">
    <source>
        <dbReference type="Proteomes" id="UP000736787"/>
    </source>
</evidence>
<sequence length="167" mass="18051">MSPHDTTFGDVHRSSGDEDDGNTGTNTITEFASELMEYVTLDSDGENDEGTGWDIDELAGECEADFGIDEDGPQQPELLLDASLLEAIGGVGQIKSNAVPKELLKTMAKTGWAPLTKQTPYEYLIQPALEAAATPSGAVFYFMQPTLWEDIAAGSTNNFVEKLDKRV</sequence>
<accession>A0A8T1DW50</accession>
<proteinExistence type="predicted"/>
<name>A0A8T1DW50_9STRA</name>
<dbReference type="AlphaFoldDB" id="A0A8T1DW50"/>
<evidence type="ECO:0000313" key="2">
    <source>
        <dbReference type="EMBL" id="KAG2945848.1"/>
    </source>
</evidence>
<dbReference type="Proteomes" id="UP000697107">
    <property type="component" value="Unassembled WGS sequence"/>
</dbReference>
<reference evidence="2" key="1">
    <citation type="submission" date="2018-10" db="EMBL/GenBank/DDBJ databases">
        <title>Effector identification in a new, highly contiguous assembly of the strawberry crown rot pathogen Phytophthora cactorum.</title>
        <authorList>
            <person name="Armitage A.D."/>
            <person name="Nellist C.F."/>
            <person name="Bates H."/>
            <person name="Vickerstaff R.J."/>
            <person name="Harrison R.J."/>
        </authorList>
    </citation>
    <scope>NUCLEOTIDE SEQUENCE</scope>
    <source>
        <strain evidence="2">4040</strain>
        <strain evidence="3">P415</strain>
        <strain evidence="4">P421</strain>
    </source>
</reference>
<protein>
    <submittedName>
        <fullName evidence="2">Uncharacterized protein</fullName>
    </submittedName>
</protein>
<evidence type="ECO:0000256" key="1">
    <source>
        <dbReference type="SAM" id="MobiDB-lite"/>
    </source>
</evidence>
<comment type="caution">
    <text evidence="2">The sequence shown here is derived from an EMBL/GenBank/DDBJ whole genome shotgun (WGS) entry which is preliminary data.</text>
</comment>
<evidence type="ECO:0000313" key="4">
    <source>
        <dbReference type="EMBL" id="KAG3222201.1"/>
    </source>
</evidence>
<evidence type="ECO:0000313" key="3">
    <source>
        <dbReference type="EMBL" id="KAG2988485.1"/>
    </source>
</evidence>
<dbReference type="EMBL" id="RCMV01000190">
    <property type="protein sequence ID" value="KAG3222201.1"/>
    <property type="molecule type" value="Genomic_DNA"/>
</dbReference>
<feature type="region of interest" description="Disordered" evidence="1">
    <location>
        <begin position="1"/>
        <end position="27"/>
    </location>
</feature>
<organism evidence="2 5">
    <name type="scientific">Phytophthora cactorum</name>
    <dbReference type="NCBI Taxonomy" id="29920"/>
    <lineage>
        <taxon>Eukaryota</taxon>
        <taxon>Sar</taxon>
        <taxon>Stramenopiles</taxon>
        <taxon>Oomycota</taxon>
        <taxon>Peronosporomycetes</taxon>
        <taxon>Peronosporales</taxon>
        <taxon>Peronosporaceae</taxon>
        <taxon>Phytophthora</taxon>
    </lineage>
</organism>
<dbReference type="PANTHER" id="PTHR37069">
    <property type="entry name" value="DDE_TNP_1_7 DOMAIN-CONTAINING PROTEIN"/>
    <property type="match status" value="1"/>
</dbReference>
<dbReference type="VEuPathDB" id="FungiDB:PC110_g11566"/>
<dbReference type="Proteomes" id="UP000736787">
    <property type="component" value="Unassembled WGS sequence"/>
</dbReference>